<reference evidence="1" key="1">
    <citation type="submission" date="2020-07" db="EMBL/GenBank/DDBJ databases">
        <title>Genomic analysis of a strain of Sedimentibacter Hydroxybenzoicus DSM7310.</title>
        <authorList>
            <person name="Ma S."/>
        </authorList>
    </citation>
    <scope>NUCLEOTIDE SEQUENCE</scope>
    <source>
        <strain evidence="1">DSM 7310</strain>
    </source>
</reference>
<dbReference type="EMBL" id="JACBNQ010000009">
    <property type="protein sequence ID" value="NYB74362.1"/>
    <property type="molecule type" value="Genomic_DNA"/>
</dbReference>
<name>A0A974GWD3_SEDHY</name>
<proteinExistence type="predicted"/>
<accession>A0A974GWD3</accession>
<gene>
    <name evidence="1" type="ORF">HZF24_09475</name>
</gene>
<keyword evidence="2" id="KW-1185">Reference proteome</keyword>
<dbReference type="Proteomes" id="UP000611629">
    <property type="component" value="Unassembled WGS sequence"/>
</dbReference>
<sequence length="154" mass="17753">MKQYNNLYYPKNINSSQFNMLESTNNTGFIRLNIVNQRGEPPVTNATITIYVTDGIERDIPVMHLITTINPIRIELPMAYELGTQIAGPEYNFSTYNIRIDAFGYFANIVYNIRLFPNTTTDFDIVMIPITPIERTPVLEERIDIPPHLRDVVL</sequence>
<evidence type="ECO:0000313" key="2">
    <source>
        <dbReference type="Proteomes" id="UP000611629"/>
    </source>
</evidence>
<dbReference type="AlphaFoldDB" id="A0A974GWD3"/>
<evidence type="ECO:0000313" key="1">
    <source>
        <dbReference type="EMBL" id="NYB74362.1"/>
    </source>
</evidence>
<comment type="caution">
    <text evidence="1">The sequence shown here is derived from an EMBL/GenBank/DDBJ whole genome shotgun (WGS) entry which is preliminary data.</text>
</comment>
<organism evidence="1 2">
    <name type="scientific">Sedimentibacter hydroxybenzoicus DSM 7310</name>
    <dbReference type="NCBI Taxonomy" id="1123245"/>
    <lineage>
        <taxon>Bacteria</taxon>
        <taxon>Bacillati</taxon>
        <taxon>Bacillota</taxon>
        <taxon>Tissierellia</taxon>
        <taxon>Sedimentibacter</taxon>
    </lineage>
</organism>
<protein>
    <submittedName>
        <fullName evidence="1">Uncharacterized protein</fullName>
    </submittedName>
</protein>